<dbReference type="SUPFAM" id="SSF110849">
    <property type="entry name" value="ParB/Sulfiredoxin"/>
    <property type="match status" value="1"/>
</dbReference>
<accession>A0AAU7VMF1</accession>
<reference evidence="1" key="1">
    <citation type="journal article" date="2013" name="Extremophiles">
        <title>Proteinivorax tanatarense gen. nov., sp. nov., an anaerobic, haloalkaliphilic, proteolytic bacterium isolated from a decaying algal bloom, and proposal of Proteinivoraceae fam. nov.</title>
        <authorList>
            <person name="Kevbrin V."/>
            <person name="Boltyanskaya Y."/>
            <person name="Zhilina T."/>
            <person name="Kolganova T."/>
            <person name="Lavrentjeva E."/>
            <person name="Kuznetsov B."/>
        </authorList>
    </citation>
    <scope>NUCLEOTIDE SEQUENCE</scope>
    <source>
        <strain evidence="1">Z-910T</strain>
    </source>
</reference>
<sequence>MGEIFELEINDIQPSQLFVSEQKLKNVYKWLNKDINSYDPIPVKDLNGKTVFTDGHTRSFALYKLGAKKVKVYWDKDELDWEAYQICVNWCLKEGITNITHLESRILNDDQYRLMWHERCRKMQAKVRKRKSQGSLNKPS</sequence>
<gene>
    <name evidence="1" type="ORF">PRVXT_000357</name>
</gene>
<evidence type="ECO:0000313" key="1">
    <source>
        <dbReference type="EMBL" id="XBX75247.1"/>
    </source>
</evidence>
<dbReference type="Gene3D" id="3.90.1530.10">
    <property type="entry name" value="Conserved hypothetical protein from pyrococcus furiosus pfu- 392566-001, ParB domain"/>
    <property type="match status" value="1"/>
</dbReference>
<dbReference type="EMBL" id="CP158367">
    <property type="protein sequence ID" value="XBX75247.1"/>
    <property type="molecule type" value="Genomic_DNA"/>
</dbReference>
<protein>
    <submittedName>
        <fullName evidence="1">Uncharacterized protein</fullName>
    </submittedName>
</protein>
<dbReference type="RefSeq" id="WP_350343992.1">
    <property type="nucleotide sequence ID" value="NZ_CP158367.1"/>
</dbReference>
<proteinExistence type="predicted"/>
<dbReference type="AlphaFoldDB" id="A0AAU7VMF1"/>
<dbReference type="InterPro" id="IPR036086">
    <property type="entry name" value="ParB/Sulfiredoxin_sf"/>
</dbReference>
<name>A0AAU7VMF1_9FIRM</name>
<organism evidence="1">
    <name type="scientific">Proteinivorax tanatarense</name>
    <dbReference type="NCBI Taxonomy" id="1260629"/>
    <lineage>
        <taxon>Bacteria</taxon>
        <taxon>Bacillati</taxon>
        <taxon>Bacillota</taxon>
        <taxon>Clostridia</taxon>
        <taxon>Eubacteriales</taxon>
        <taxon>Proteinivoracaceae</taxon>
        <taxon>Proteinivorax</taxon>
    </lineage>
</organism>
<reference evidence="1" key="2">
    <citation type="submission" date="2024-06" db="EMBL/GenBank/DDBJ databases">
        <authorList>
            <person name="Petrova K.O."/>
            <person name="Toshchakov S.V."/>
            <person name="Boltjanskaja Y.V."/>
            <person name="Kevbrin V."/>
        </authorList>
    </citation>
    <scope>NUCLEOTIDE SEQUENCE</scope>
    <source>
        <strain evidence="1">Z-910T</strain>
    </source>
</reference>